<sequence>MTDSIGGEFRRIRKEKKMTLKELSERSGLSMSFLSQVERGISTVTFTSVRKIAEALGVSVNFFFEPEEESPIKRKSLKKRADQPNFTYTSLTGDLDQPQFTPARIELKAGESQTAPYSHRGQEFVYVLEGELKVMLEGHEETLYPHESLHIDSSKEHTWYNETDKPVILLVVSTNEGREG</sequence>
<dbReference type="EMBL" id="JBEPLW010000016">
    <property type="protein sequence ID" value="MET3576106.1"/>
    <property type="molecule type" value="Genomic_DNA"/>
</dbReference>
<name>A0ABV2GCU9_9BACL</name>
<dbReference type="CDD" id="cd02209">
    <property type="entry name" value="cupin_XRE_C"/>
    <property type="match status" value="1"/>
</dbReference>
<gene>
    <name evidence="3" type="ORF">ABID49_002021</name>
</gene>
<dbReference type="Pfam" id="PF01381">
    <property type="entry name" value="HTH_3"/>
    <property type="match status" value="1"/>
</dbReference>
<keyword evidence="4" id="KW-1185">Reference proteome</keyword>
<dbReference type="PANTHER" id="PTHR46797:SF25">
    <property type="entry name" value="TRANSCRIPTIONAL REGULATOR"/>
    <property type="match status" value="1"/>
</dbReference>
<dbReference type="Gene3D" id="1.10.260.40">
    <property type="entry name" value="lambda repressor-like DNA-binding domains"/>
    <property type="match status" value="1"/>
</dbReference>
<dbReference type="Pfam" id="PF07883">
    <property type="entry name" value="Cupin_2"/>
    <property type="match status" value="1"/>
</dbReference>
<dbReference type="Proteomes" id="UP001549099">
    <property type="component" value="Unassembled WGS sequence"/>
</dbReference>
<dbReference type="SMART" id="SM00530">
    <property type="entry name" value="HTH_XRE"/>
    <property type="match status" value="1"/>
</dbReference>
<dbReference type="RefSeq" id="WP_354197856.1">
    <property type="nucleotide sequence ID" value="NZ_JBEPLW010000016.1"/>
</dbReference>
<dbReference type="InterPro" id="IPR013096">
    <property type="entry name" value="Cupin_2"/>
</dbReference>
<dbReference type="InterPro" id="IPR001387">
    <property type="entry name" value="Cro/C1-type_HTH"/>
</dbReference>
<protein>
    <submittedName>
        <fullName evidence="3">Transcriptional regulator with XRE-family HTH domain</fullName>
    </submittedName>
</protein>
<feature type="domain" description="HTH cro/C1-type" evidence="2">
    <location>
        <begin position="9"/>
        <end position="63"/>
    </location>
</feature>
<dbReference type="InterPro" id="IPR050807">
    <property type="entry name" value="TransReg_Diox_bact_type"/>
</dbReference>
<dbReference type="PANTHER" id="PTHR46797">
    <property type="entry name" value="HTH-TYPE TRANSCRIPTIONAL REGULATOR"/>
    <property type="match status" value="1"/>
</dbReference>
<reference evidence="3 4" key="1">
    <citation type="submission" date="2024-06" db="EMBL/GenBank/DDBJ databases">
        <title>Genomic Encyclopedia of Type Strains, Phase IV (KMG-IV): sequencing the most valuable type-strain genomes for metagenomic binning, comparative biology and taxonomic classification.</title>
        <authorList>
            <person name="Goeker M."/>
        </authorList>
    </citation>
    <scope>NUCLEOTIDE SEQUENCE [LARGE SCALE GENOMIC DNA]</scope>
    <source>
        <strain evidence="3 4">DSM 26128</strain>
    </source>
</reference>
<evidence type="ECO:0000259" key="2">
    <source>
        <dbReference type="PROSITE" id="PS50943"/>
    </source>
</evidence>
<dbReference type="SUPFAM" id="SSF51182">
    <property type="entry name" value="RmlC-like cupins"/>
    <property type="match status" value="1"/>
</dbReference>
<dbReference type="CDD" id="cd00093">
    <property type="entry name" value="HTH_XRE"/>
    <property type="match status" value="1"/>
</dbReference>
<dbReference type="InterPro" id="IPR011051">
    <property type="entry name" value="RmlC_Cupin_sf"/>
</dbReference>
<dbReference type="Gene3D" id="2.60.120.10">
    <property type="entry name" value="Jelly Rolls"/>
    <property type="match status" value="1"/>
</dbReference>
<dbReference type="PROSITE" id="PS50943">
    <property type="entry name" value="HTH_CROC1"/>
    <property type="match status" value="1"/>
</dbReference>
<evidence type="ECO:0000313" key="3">
    <source>
        <dbReference type="EMBL" id="MET3576106.1"/>
    </source>
</evidence>
<evidence type="ECO:0000313" key="4">
    <source>
        <dbReference type="Proteomes" id="UP001549099"/>
    </source>
</evidence>
<comment type="caution">
    <text evidence="3">The sequence shown here is derived from an EMBL/GenBank/DDBJ whole genome shotgun (WGS) entry which is preliminary data.</text>
</comment>
<keyword evidence="1" id="KW-0238">DNA-binding</keyword>
<evidence type="ECO:0000256" key="1">
    <source>
        <dbReference type="ARBA" id="ARBA00023125"/>
    </source>
</evidence>
<proteinExistence type="predicted"/>
<dbReference type="SUPFAM" id="SSF47413">
    <property type="entry name" value="lambda repressor-like DNA-binding domains"/>
    <property type="match status" value="1"/>
</dbReference>
<dbReference type="InterPro" id="IPR010982">
    <property type="entry name" value="Lambda_DNA-bd_dom_sf"/>
</dbReference>
<accession>A0ABV2GCU9</accession>
<organism evidence="3 4">
    <name type="scientific">Bhargavaea ullalensis</name>
    <dbReference type="NCBI Taxonomy" id="1265685"/>
    <lineage>
        <taxon>Bacteria</taxon>
        <taxon>Bacillati</taxon>
        <taxon>Bacillota</taxon>
        <taxon>Bacilli</taxon>
        <taxon>Bacillales</taxon>
        <taxon>Caryophanaceae</taxon>
        <taxon>Bhargavaea</taxon>
    </lineage>
</organism>
<dbReference type="InterPro" id="IPR014710">
    <property type="entry name" value="RmlC-like_jellyroll"/>
</dbReference>